<feature type="domain" description="Beta-lactamase-related" evidence="3">
    <location>
        <begin position="94"/>
        <end position="424"/>
    </location>
</feature>
<dbReference type="InterPro" id="IPR001466">
    <property type="entry name" value="Beta-lactam-related"/>
</dbReference>
<name>A0A7T1T5H6_9ACTN</name>
<gene>
    <name evidence="4" type="ORF">G4Z16_10520</name>
</gene>
<dbReference type="InterPro" id="IPR006311">
    <property type="entry name" value="TAT_signal"/>
</dbReference>
<dbReference type="GO" id="GO:0016787">
    <property type="term" value="F:hydrolase activity"/>
    <property type="evidence" value="ECO:0007669"/>
    <property type="project" value="UniProtKB-KW"/>
</dbReference>
<organism evidence="4 5">
    <name type="scientific">Streptomyces bathyalis</name>
    <dbReference type="NCBI Taxonomy" id="2710756"/>
    <lineage>
        <taxon>Bacteria</taxon>
        <taxon>Bacillati</taxon>
        <taxon>Actinomycetota</taxon>
        <taxon>Actinomycetes</taxon>
        <taxon>Kitasatosporales</taxon>
        <taxon>Streptomycetaceae</taxon>
        <taxon>Streptomyces</taxon>
    </lineage>
</organism>
<accession>A0A7T1T5H6</accession>
<evidence type="ECO:0000313" key="5">
    <source>
        <dbReference type="Proteomes" id="UP000595046"/>
    </source>
</evidence>
<dbReference type="Proteomes" id="UP000595046">
    <property type="component" value="Chromosome"/>
</dbReference>
<dbReference type="RefSeq" id="WP_197350572.1">
    <property type="nucleotide sequence ID" value="NZ_CP048882.1"/>
</dbReference>
<evidence type="ECO:0000313" key="4">
    <source>
        <dbReference type="EMBL" id="QPP06754.1"/>
    </source>
</evidence>
<feature type="chain" id="PRO_5032494758" evidence="2">
    <location>
        <begin position="29"/>
        <end position="602"/>
    </location>
</feature>
<reference evidence="5" key="1">
    <citation type="submission" date="2020-02" db="EMBL/GenBank/DDBJ databases">
        <title>Streptomyces sp. ASO4wet.</title>
        <authorList>
            <person name="Risdian C."/>
            <person name="Landwehr W."/>
            <person name="Schupp P."/>
            <person name="Wink J."/>
        </authorList>
    </citation>
    <scope>NUCLEOTIDE SEQUENCE [LARGE SCALE GENOMIC DNA]</scope>
    <source>
        <strain evidence="5">ASO4wet</strain>
    </source>
</reference>
<evidence type="ECO:0000256" key="1">
    <source>
        <dbReference type="ARBA" id="ARBA00022801"/>
    </source>
</evidence>
<dbReference type="PANTHER" id="PTHR43283">
    <property type="entry name" value="BETA-LACTAMASE-RELATED"/>
    <property type="match status" value="1"/>
</dbReference>
<dbReference type="InterPro" id="IPR012338">
    <property type="entry name" value="Beta-lactam/transpept-like"/>
</dbReference>
<dbReference type="KEGG" id="sbat:G4Z16_10520"/>
<evidence type="ECO:0000256" key="2">
    <source>
        <dbReference type="SAM" id="SignalP"/>
    </source>
</evidence>
<evidence type="ECO:0000259" key="3">
    <source>
        <dbReference type="Pfam" id="PF00144"/>
    </source>
</evidence>
<dbReference type="PANTHER" id="PTHR43283:SF11">
    <property type="entry name" value="BETA-LACTAMASE-RELATED DOMAIN-CONTAINING PROTEIN"/>
    <property type="match status" value="1"/>
</dbReference>
<keyword evidence="1 4" id="KW-0378">Hydrolase</keyword>
<dbReference type="InterPro" id="IPR050789">
    <property type="entry name" value="Diverse_Enzym_Activities"/>
</dbReference>
<dbReference type="Pfam" id="PF00144">
    <property type="entry name" value="Beta-lactamase"/>
    <property type="match status" value="1"/>
</dbReference>
<dbReference type="PROSITE" id="PS51318">
    <property type="entry name" value="TAT"/>
    <property type="match status" value="1"/>
</dbReference>
<protein>
    <submittedName>
        <fullName evidence="4">Serine hydrolase</fullName>
    </submittedName>
</protein>
<feature type="signal peptide" evidence="2">
    <location>
        <begin position="1"/>
        <end position="28"/>
    </location>
</feature>
<dbReference type="EMBL" id="CP048882">
    <property type="protein sequence ID" value="QPP06754.1"/>
    <property type="molecule type" value="Genomic_DNA"/>
</dbReference>
<proteinExistence type="predicted"/>
<dbReference type="Gene3D" id="3.40.710.10">
    <property type="entry name" value="DD-peptidase/beta-lactamase superfamily"/>
    <property type="match status" value="1"/>
</dbReference>
<keyword evidence="2" id="KW-0732">Signal</keyword>
<keyword evidence="5" id="KW-1185">Reference proteome</keyword>
<dbReference type="AlphaFoldDB" id="A0A7T1T5H6"/>
<dbReference type="SUPFAM" id="SSF56601">
    <property type="entry name" value="beta-lactamase/transpeptidase-like"/>
    <property type="match status" value="1"/>
</dbReference>
<sequence>MRRRQFLGTVGSVALATGVGPGSAPALAASAPAPYGPGLDGPPTVTPDDLRFRPRTLRRGSPHRAGLLRAEVERIVPAAEEYMRPGPDRPNPSHPGFVLLAARNGVVVEHAARGHALRYASWDAATGTAVELPRDQWVDMATDTIFDMASISKLFTSVVLVSLAEKGRLDLDSPVARYLPPFDASDPAKSPIVVRQLVNHTSGMKADMDLKPYPDHEARMAAVYAEPLKDKPGERYTYSDLNLITAGALMQEITGKGLDTLVAELITEPLGMSDTGYNPPDSKLERVAATEYMPWTGREIVRGTVHDEKAYYLGGVAGHAGIFSTAADMAVFGQMVLNGGTYGGHRVLGEEWVRAMITNENPDLGPEAARGLGWQLDQRFYMDALTSPVTTGHTGYTGPCLVADPIDGTLLVFMANRVHPTRNWGTVSDYRRAPARHLARAVPVRPAVAREAWYSGQRDADTATLRVPLEKAVDKKASLRFRLWYDTQSTDVCTVEATTSAKPDDDASWQPVPLKLSAGRWSWESKGDFAGFSARRWLNAQGELPDGVTSVRWRYVTDKEQQGRGVYLDDIRVLSGARPVFMSVRPRDNARVRADGWKLSDN</sequence>